<dbReference type="InParanoid" id="A0A0L0HB76"/>
<protein>
    <recommendedName>
        <fullName evidence="3">VOC domain-containing protein</fullName>
    </recommendedName>
</protein>
<dbReference type="GeneID" id="27690225"/>
<dbReference type="AlphaFoldDB" id="A0A0L0HB76"/>
<proteinExistence type="predicted"/>
<name>A0A0L0HB76_SPIPD</name>
<sequence>MSPPLIRSDSVSVITVLCNNIGQALSFYVGQLGFVLKCDEIVNGERLVIAAPTNLTEFTPMCSLRFREAFTARDKAVVGQQGGDSIFLQIECDDWETVVHKLTTIGTAKLGKVREAKRYRAITVSDPMGNLVNFVEKTTATLGTVFTKDCGH</sequence>
<dbReference type="RefSeq" id="XP_016606013.1">
    <property type="nucleotide sequence ID" value="XM_016755150.1"/>
</dbReference>
<organism evidence="1 2">
    <name type="scientific">Spizellomyces punctatus (strain DAOM BR117)</name>
    <dbReference type="NCBI Taxonomy" id="645134"/>
    <lineage>
        <taxon>Eukaryota</taxon>
        <taxon>Fungi</taxon>
        <taxon>Fungi incertae sedis</taxon>
        <taxon>Chytridiomycota</taxon>
        <taxon>Chytridiomycota incertae sedis</taxon>
        <taxon>Chytridiomycetes</taxon>
        <taxon>Spizellomycetales</taxon>
        <taxon>Spizellomycetaceae</taxon>
        <taxon>Spizellomyces</taxon>
    </lineage>
</organism>
<dbReference type="OMA" id="VITVMCH"/>
<gene>
    <name evidence="1" type="ORF">SPPG_06962</name>
</gene>
<keyword evidence="2" id="KW-1185">Reference proteome</keyword>
<dbReference type="Gene3D" id="3.10.180.10">
    <property type="entry name" value="2,3-Dihydroxybiphenyl 1,2-Dioxygenase, domain 1"/>
    <property type="match status" value="1"/>
</dbReference>
<accession>A0A0L0HB76</accession>
<dbReference type="VEuPathDB" id="FungiDB:SPPG_06962"/>
<evidence type="ECO:0008006" key="3">
    <source>
        <dbReference type="Google" id="ProtNLM"/>
    </source>
</evidence>
<dbReference type="InterPro" id="IPR029068">
    <property type="entry name" value="Glyas_Bleomycin-R_OHBP_Dase"/>
</dbReference>
<dbReference type="eggNOG" id="ENOG502SBE2">
    <property type="taxonomic scope" value="Eukaryota"/>
</dbReference>
<dbReference type="SUPFAM" id="SSF54593">
    <property type="entry name" value="Glyoxalase/Bleomycin resistance protein/Dihydroxybiphenyl dioxygenase"/>
    <property type="match status" value="1"/>
</dbReference>
<reference evidence="1 2" key="1">
    <citation type="submission" date="2009-08" db="EMBL/GenBank/DDBJ databases">
        <title>The Genome Sequence of Spizellomyces punctatus strain DAOM BR117.</title>
        <authorList>
            <consortium name="The Broad Institute Genome Sequencing Platform"/>
            <person name="Russ C."/>
            <person name="Cuomo C."/>
            <person name="Shea T."/>
            <person name="Young S.K."/>
            <person name="Zeng Q."/>
            <person name="Koehrsen M."/>
            <person name="Haas B."/>
            <person name="Borodovsky M."/>
            <person name="Guigo R."/>
            <person name="Alvarado L."/>
            <person name="Berlin A."/>
            <person name="Bochicchio J."/>
            <person name="Borenstein D."/>
            <person name="Chapman S."/>
            <person name="Chen Z."/>
            <person name="Engels R."/>
            <person name="Freedman E."/>
            <person name="Gellesch M."/>
            <person name="Goldberg J."/>
            <person name="Griggs A."/>
            <person name="Gujja S."/>
            <person name="Heiman D."/>
            <person name="Hepburn T."/>
            <person name="Howarth C."/>
            <person name="Jen D."/>
            <person name="Larson L."/>
            <person name="Lewis B."/>
            <person name="Mehta T."/>
            <person name="Park D."/>
            <person name="Pearson M."/>
            <person name="Roberts A."/>
            <person name="Saif S."/>
            <person name="Shenoy N."/>
            <person name="Sisk P."/>
            <person name="Stolte C."/>
            <person name="Sykes S."/>
            <person name="Thomson T."/>
            <person name="Walk T."/>
            <person name="White J."/>
            <person name="Yandava C."/>
            <person name="Burger G."/>
            <person name="Gray M.W."/>
            <person name="Holland P.W.H."/>
            <person name="King N."/>
            <person name="Lang F.B.F."/>
            <person name="Roger A.J."/>
            <person name="Ruiz-Trillo I."/>
            <person name="Lander E."/>
            <person name="Nusbaum C."/>
        </authorList>
    </citation>
    <scope>NUCLEOTIDE SEQUENCE [LARGE SCALE GENOMIC DNA]</scope>
    <source>
        <strain evidence="1 2">DAOM BR117</strain>
    </source>
</reference>
<dbReference type="OrthoDB" id="10261104at2759"/>
<dbReference type="EMBL" id="KQ257462">
    <property type="protein sequence ID" value="KNC97973.1"/>
    <property type="molecule type" value="Genomic_DNA"/>
</dbReference>
<evidence type="ECO:0000313" key="2">
    <source>
        <dbReference type="Proteomes" id="UP000053201"/>
    </source>
</evidence>
<evidence type="ECO:0000313" key="1">
    <source>
        <dbReference type="EMBL" id="KNC97973.1"/>
    </source>
</evidence>
<dbReference type="Proteomes" id="UP000053201">
    <property type="component" value="Unassembled WGS sequence"/>
</dbReference>